<reference evidence="1 2" key="1">
    <citation type="journal article" date="2021" name="Environ. Microbiol.">
        <title>Gene family expansions and transcriptome signatures uncover fungal adaptations to wood decay.</title>
        <authorList>
            <person name="Hage H."/>
            <person name="Miyauchi S."/>
            <person name="Viragh M."/>
            <person name="Drula E."/>
            <person name="Min B."/>
            <person name="Chaduli D."/>
            <person name="Navarro D."/>
            <person name="Favel A."/>
            <person name="Norest M."/>
            <person name="Lesage-Meessen L."/>
            <person name="Balint B."/>
            <person name="Merenyi Z."/>
            <person name="de Eugenio L."/>
            <person name="Morin E."/>
            <person name="Martinez A.T."/>
            <person name="Baldrian P."/>
            <person name="Stursova M."/>
            <person name="Martinez M.J."/>
            <person name="Novotny C."/>
            <person name="Magnuson J.K."/>
            <person name="Spatafora J.W."/>
            <person name="Maurice S."/>
            <person name="Pangilinan J."/>
            <person name="Andreopoulos W."/>
            <person name="LaButti K."/>
            <person name="Hundley H."/>
            <person name="Na H."/>
            <person name="Kuo A."/>
            <person name="Barry K."/>
            <person name="Lipzen A."/>
            <person name="Henrissat B."/>
            <person name="Riley R."/>
            <person name="Ahrendt S."/>
            <person name="Nagy L.G."/>
            <person name="Grigoriev I.V."/>
            <person name="Martin F."/>
            <person name="Rosso M.N."/>
        </authorList>
    </citation>
    <scope>NUCLEOTIDE SEQUENCE [LARGE SCALE GENOMIC DNA]</scope>
    <source>
        <strain evidence="1 2">CIRM-BRFM 1785</strain>
    </source>
</reference>
<name>A0ABQ8KSL0_9APHY</name>
<keyword evidence="2" id="KW-1185">Reference proteome</keyword>
<evidence type="ECO:0000313" key="1">
    <source>
        <dbReference type="EMBL" id="KAH9840924.1"/>
    </source>
</evidence>
<sequence>MVRPVQLLFLSGWFISKSSNVITRVWNSLLISQYSSFSCSATTNLMWAKNTAMKPIPDEYETFYRINTCGPSVISLAQLGAEVVPSCGAAGAPSCGAAGAPSLGAERCFSALNETVRRRGLVHLRRRNLVHPRRRDFVESRRLCKILGLAFEAIPAWKTWIWSVSRLEKLIYGAFEAWAWFVMTVRPMCSVYDLRPVPAGGFATSGHISPAGVGFPLTTGNMQPGCTVRNVKLLTPGQEKAFVDWIKHLSEIGHPLSKRTIAKKVQRLRPQCGLRPRGDSDSFIMPPVAIPREQPRSTSNLPPHDLAIRHDFIVTTSFLYRVRMFAGKQPVNLAPAPLALQLQYCSSASSATSLLPLGIRPIPPDRACKIVQDTLEPQQSTGAKSECFQIQKVKKLHYWYRDTTNPPAALHVVIGIAYYSQRPPDHRPAMP</sequence>
<proteinExistence type="predicted"/>
<gene>
    <name evidence="1" type="ORF">C8Q71DRAFT_890061</name>
</gene>
<evidence type="ECO:0000313" key="2">
    <source>
        <dbReference type="Proteomes" id="UP000814176"/>
    </source>
</evidence>
<dbReference type="GeneID" id="72009374"/>
<dbReference type="Proteomes" id="UP000814176">
    <property type="component" value="Unassembled WGS sequence"/>
</dbReference>
<dbReference type="RefSeq" id="XP_047782390.1">
    <property type="nucleotide sequence ID" value="XM_047928642.1"/>
</dbReference>
<comment type="caution">
    <text evidence="1">The sequence shown here is derived from an EMBL/GenBank/DDBJ whole genome shotgun (WGS) entry which is preliminary data.</text>
</comment>
<accession>A0ABQ8KSL0</accession>
<protein>
    <submittedName>
        <fullName evidence="1">Uncharacterized protein</fullName>
    </submittedName>
</protein>
<organism evidence="1 2">
    <name type="scientific">Rhodofomes roseus</name>
    <dbReference type="NCBI Taxonomy" id="34475"/>
    <lineage>
        <taxon>Eukaryota</taxon>
        <taxon>Fungi</taxon>
        <taxon>Dikarya</taxon>
        <taxon>Basidiomycota</taxon>
        <taxon>Agaricomycotina</taxon>
        <taxon>Agaricomycetes</taxon>
        <taxon>Polyporales</taxon>
        <taxon>Rhodofomes</taxon>
    </lineage>
</organism>
<dbReference type="EMBL" id="JADCUA010000004">
    <property type="protein sequence ID" value="KAH9840924.1"/>
    <property type="molecule type" value="Genomic_DNA"/>
</dbReference>